<keyword evidence="4 7" id="KW-0645">Protease</keyword>
<keyword evidence="6 7" id="KW-0720">Serine protease</keyword>
<evidence type="ECO:0000256" key="6">
    <source>
        <dbReference type="ARBA" id="ARBA00022825"/>
    </source>
</evidence>
<dbReference type="InterPro" id="IPR023827">
    <property type="entry name" value="Peptidase_S8_Asp-AS"/>
</dbReference>
<comment type="subcellular location">
    <subcellularLocation>
        <location evidence="1">Secreted</location>
    </subcellularLocation>
</comment>
<comment type="caution">
    <text evidence="11">The sequence shown here is derived from an EMBL/GenBank/DDBJ whole genome shotgun (WGS) entry which is preliminary data.</text>
</comment>
<dbReference type="InterPro" id="IPR022398">
    <property type="entry name" value="Peptidase_S8_His-AS"/>
</dbReference>
<evidence type="ECO:0000259" key="9">
    <source>
        <dbReference type="Pfam" id="PF00082"/>
    </source>
</evidence>
<dbReference type="InterPro" id="IPR000209">
    <property type="entry name" value="Peptidase_S8/S53_dom"/>
</dbReference>
<keyword evidence="3" id="KW-0964">Secreted</keyword>
<evidence type="ECO:0000256" key="3">
    <source>
        <dbReference type="ARBA" id="ARBA00022525"/>
    </source>
</evidence>
<evidence type="ECO:0000256" key="4">
    <source>
        <dbReference type="ARBA" id="ARBA00022670"/>
    </source>
</evidence>
<dbReference type="InterPro" id="IPR015500">
    <property type="entry name" value="Peptidase_S8_subtilisin-rel"/>
</dbReference>
<sequence length="469" mass="51010">MKTVSYTIAIAVALVAVVAIPIQIHRQEWREPHPSITSVNASIPKINYVEQVRDIRRTMESHPSIKTISHNTRDKSHYVEHEVVVRFSPRPSNEVIQKMLKQVDGKIKRDYGRGMIIKSNTLSTHQLMQHFAAHPDSIYAEPNYLLLPNRKPNDSLYQPYQWNMKMIGMEKSWDITEGDSSVIVAVVDTGVDLDHPEFKGKLVKGHNFIDNSDKPQDDNGHGTHVSGVIAAKTNNGTGVAGMSWKSKIMPVKAIGADGSGSAYDIAQGIYWATDHGADVINLSVGNYTSSAALKEACKYAYDKNVVLVAASGNDASSQPSYPAAYPEVMSVAAVDHNRKQADFSNYGNYVDVAAPGVDIPSTYIYGDYAALSGTSMACPHVTAMASLIRSVNPDMKNSEVIKLIQKTAVDLGPPGKDEAYGYGLINVNAALSKIKAEAGTAPAQTGAVTPKHTLGGLWHKFLTKLQFGF</sequence>
<evidence type="ECO:0000313" key="12">
    <source>
        <dbReference type="Proteomes" id="UP000271031"/>
    </source>
</evidence>
<dbReference type="Pfam" id="PF00082">
    <property type="entry name" value="Peptidase_S8"/>
    <property type="match status" value="1"/>
</dbReference>
<dbReference type="Gene3D" id="3.40.50.200">
    <property type="entry name" value="Peptidase S8/S53 domain"/>
    <property type="match status" value="1"/>
</dbReference>
<dbReference type="InterPro" id="IPR036852">
    <property type="entry name" value="Peptidase_S8/S53_dom_sf"/>
</dbReference>
<evidence type="ECO:0000256" key="2">
    <source>
        <dbReference type="ARBA" id="ARBA00011073"/>
    </source>
</evidence>
<organism evidence="11 12">
    <name type="scientific">Brevibacillus fluminis</name>
    <dbReference type="NCBI Taxonomy" id="511487"/>
    <lineage>
        <taxon>Bacteria</taxon>
        <taxon>Bacillati</taxon>
        <taxon>Bacillota</taxon>
        <taxon>Bacilli</taxon>
        <taxon>Bacillales</taxon>
        <taxon>Paenibacillaceae</taxon>
        <taxon>Brevibacillus</taxon>
    </lineage>
</organism>
<evidence type="ECO:0000256" key="5">
    <source>
        <dbReference type="ARBA" id="ARBA00022801"/>
    </source>
</evidence>
<dbReference type="InterPro" id="IPR051048">
    <property type="entry name" value="Peptidase_S8/S53_subtilisin"/>
</dbReference>
<dbReference type="InterPro" id="IPR034084">
    <property type="entry name" value="Thermitase-like_dom"/>
</dbReference>
<evidence type="ECO:0000259" key="10">
    <source>
        <dbReference type="Pfam" id="PF22148"/>
    </source>
</evidence>
<evidence type="ECO:0000256" key="1">
    <source>
        <dbReference type="ARBA" id="ARBA00004613"/>
    </source>
</evidence>
<dbReference type="PROSITE" id="PS00138">
    <property type="entry name" value="SUBTILASE_SER"/>
    <property type="match status" value="1"/>
</dbReference>
<keyword evidence="5 7" id="KW-0378">Hydrolase</keyword>
<evidence type="ECO:0000256" key="8">
    <source>
        <dbReference type="RuleBase" id="RU003355"/>
    </source>
</evidence>
<feature type="active site" description="Charge relay system" evidence="7">
    <location>
        <position position="375"/>
    </location>
</feature>
<protein>
    <submittedName>
        <fullName evidence="11">Peptidase S8</fullName>
    </submittedName>
</protein>
<reference evidence="11 12" key="1">
    <citation type="submission" date="2018-10" db="EMBL/GenBank/DDBJ databases">
        <title>Phylogenomics of Brevibacillus.</title>
        <authorList>
            <person name="Dunlap C."/>
        </authorList>
    </citation>
    <scope>NUCLEOTIDE SEQUENCE [LARGE SCALE GENOMIC DNA]</scope>
    <source>
        <strain evidence="11 12">JCM 15716</strain>
    </source>
</reference>
<feature type="domain" description="Fervidolysin-like N-terminal prodomain" evidence="10">
    <location>
        <begin position="72"/>
        <end position="143"/>
    </location>
</feature>
<keyword evidence="12" id="KW-1185">Reference proteome</keyword>
<comment type="similarity">
    <text evidence="2 7 8">Belongs to the peptidase S8 family.</text>
</comment>
<dbReference type="InterPro" id="IPR023828">
    <property type="entry name" value="Peptidase_S8_Ser-AS"/>
</dbReference>
<dbReference type="GO" id="GO:0004252">
    <property type="term" value="F:serine-type endopeptidase activity"/>
    <property type="evidence" value="ECO:0007669"/>
    <property type="project" value="UniProtKB-UniRule"/>
</dbReference>
<dbReference type="InterPro" id="IPR054399">
    <property type="entry name" value="Fervidolysin-like_N_prodom"/>
</dbReference>
<dbReference type="SUPFAM" id="SSF52743">
    <property type="entry name" value="Subtilisin-like"/>
    <property type="match status" value="1"/>
</dbReference>
<evidence type="ECO:0000313" key="11">
    <source>
        <dbReference type="EMBL" id="RNB85019.1"/>
    </source>
</evidence>
<feature type="domain" description="Peptidase S8/S53" evidence="9">
    <location>
        <begin position="180"/>
        <end position="423"/>
    </location>
</feature>
<dbReference type="GO" id="GO:0006508">
    <property type="term" value="P:proteolysis"/>
    <property type="evidence" value="ECO:0007669"/>
    <property type="project" value="UniProtKB-KW"/>
</dbReference>
<feature type="active site" description="Charge relay system" evidence="7">
    <location>
        <position position="221"/>
    </location>
</feature>
<dbReference type="PRINTS" id="PR00723">
    <property type="entry name" value="SUBTILISIN"/>
</dbReference>
<name>A0A3M8DBM1_9BACL</name>
<dbReference type="CDD" id="cd07484">
    <property type="entry name" value="Peptidases_S8_Thermitase_like"/>
    <property type="match status" value="1"/>
</dbReference>
<gene>
    <name evidence="11" type="ORF">EDM56_19070</name>
</gene>
<dbReference type="PANTHER" id="PTHR43399">
    <property type="entry name" value="SUBTILISIN-RELATED"/>
    <property type="match status" value="1"/>
</dbReference>
<dbReference type="PROSITE" id="PS00136">
    <property type="entry name" value="SUBTILASE_ASP"/>
    <property type="match status" value="1"/>
</dbReference>
<accession>A0A3M8DBM1</accession>
<dbReference type="PANTHER" id="PTHR43399:SF4">
    <property type="entry name" value="CELL WALL-ASSOCIATED PROTEASE"/>
    <property type="match status" value="1"/>
</dbReference>
<dbReference type="PROSITE" id="PS00137">
    <property type="entry name" value="SUBTILASE_HIS"/>
    <property type="match status" value="1"/>
</dbReference>
<evidence type="ECO:0000256" key="7">
    <source>
        <dbReference type="PROSITE-ProRule" id="PRU01240"/>
    </source>
</evidence>
<dbReference type="AlphaFoldDB" id="A0A3M8DBM1"/>
<dbReference type="OrthoDB" id="9798386at2"/>
<proteinExistence type="inferred from homology"/>
<dbReference type="GO" id="GO:0005576">
    <property type="term" value="C:extracellular region"/>
    <property type="evidence" value="ECO:0007669"/>
    <property type="project" value="UniProtKB-SubCell"/>
</dbReference>
<dbReference type="PROSITE" id="PS51892">
    <property type="entry name" value="SUBTILASE"/>
    <property type="match status" value="1"/>
</dbReference>
<feature type="active site" description="Charge relay system" evidence="7">
    <location>
        <position position="188"/>
    </location>
</feature>
<dbReference type="EMBL" id="RHHQ01000015">
    <property type="protein sequence ID" value="RNB85019.1"/>
    <property type="molecule type" value="Genomic_DNA"/>
</dbReference>
<dbReference type="Proteomes" id="UP000271031">
    <property type="component" value="Unassembled WGS sequence"/>
</dbReference>
<dbReference type="Pfam" id="PF22148">
    <property type="entry name" value="Fervidolysin_NPro-like"/>
    <property type="match status" value="1"/>
</dbReference>
<dbReference type="RefSeq" id="WP_122919504.1">
    <property type="nucleotide sequence ID" value="NZ_RHHQ01000015.1"/>
</dbReference>